<dbReference type="InterPro" id="IPR025412">
    <property type="entry name" value="DUF4304"/>
</dbReference>
<dbReference type="Pfam" id="PF14137">
    <property type="entry name" value="DUF4304"/>
    <property type="match status" value="1"/>
</dbReference>
<name>A0A934SBL7_9BACT</name>
<keyword evidence="2" id="KW-1185">Reference proteome</keyword>
<protein>
    <submittedName>
        <fullName evidence="1">DUF4304 domain-containing protein</fullName>
    </submittedName>
</protein>
<dbReference type="RefSeq" id="WP_200273818.1">
    <property type="nucleotide sequence ID" value="NZ_JAENIJ010000056.1"/>
</dbReference>
<organism evidence="1 2">
    <name type="scientific">Luteolibacter pohnpeiensis</name>
    <dbReference type="NCBI Taxonomy" id="454153"/>
    <lineage>
        <taxon>Bacteria</taxon>
        <taxon>Pseudomonadati</taxon>
        <taxon>Verrucomicrobiota</taxon>
        <taxon>Verrucomicrobiia</taxon>
        <taxon>Verrucomicrobiales</taxon>
        <taxon>Verrucomicrobiaceae</taxon>
        <taxon>Luteolibacter</taxon>
    </lineage>
</organism>
<evidence type="ECO:0000313" key="1">
    <source>
        <dbReference type="EMBL" id="MBK1884536.1"/>
    </source>
</evidence>
<proteinExistence type="predicted"/>
<sequence length="173" mass="19927">MASEEKREFVKAIAPTLKAHGFKKKDATWHRTCDGFIQTFNVQGSQWGKSFYLNLGIYITALGDETHPLEYRCHVRNRVDEVAVDRARYKQLLDFEISISSSERFKELNEIIESRAIPWLEEFSDNRRLMDLISGGQRLSFFVLKSVYDYYGVPLEVGRQGGSCESTDDNVSD</sequence>
<reference evidence="1" key="1">
    <citation type="submission" date="2021-01" db="EMBL/GenBank/DDBJ databases">
        <title>Modified the classification status of verrucomicrobia.</title>
        <authorList>
            <person name="Feng X."/>
        </authorList>
    </citation>
    <scope>NUCLEOTIDE SEQUENCE</scope>
    <source>
        <strain evidence="1">KCTC 22041</strain>
    </source>
</reference>
<dbReference type="Proteomes" id="UP000603141">
    <property type="component" value="Unassembled WGS sequence"/>
</dbReference>
<comment type="caution">
    <text evidence="1">The sequence shown here is derived from an EMBL/GenBank/DDBJ whole genome shotgun (WGS) entry which is preliminary data.</text>
</comment>
<evidence type="ECO:0000313" key="2">
    <source>
        <dbReference type="Proteomes" id="UP000603141"/>
    </source>
</evidence>
<accession>A0A934SBL7</accession>
<dbReference type="EMBL" id="JAENIJ010000056">
    <property type="protein sequence ID" value="MBK1884536.1"/>
    <property type="molecule type" value="Genomic_DNA"/>
</dbReference>
<gene>
    <name evidence="1" type="ORF">JIN85_19120</name>
</gene>
<dbReference type="AlphaFoldDB" id="A0A934SBL7"/>